<feature type="repeat" description="Filamin" evidence="6">
    <location>
        <begin position="118"/>
        <end position="158"/>
    </location>
</feature>
<dbReference type="InterPro" id="IPR058738">
    <property type="entry name" value="PH-like_AREL1"/>
</dbReference>
<gene>
    <name evidence="11" type="primary">Arel1</name>
</gene>
<dbReference type="CDD" id="cd00078">
    <property type="entry name" value="HECTc"/>
    <property type="match status" value="1"/>
</dbReference>
<keyword evidence="5 7" id="KW-0833">Ubl conjugation pathway</keyword>
<organism evidence="10 11">
    <name type="scientific">Heterocephalus glaber</name>
    <name type="common">Naked mole rat</name>
    <dbReference type="NCBI Taxonomy" id="10181"/>
    <lineage>
        <taxon>Eukaryota</taxon>
        <taxon>Metazoa</taxon>
        <taxon>Chordata</taxon>
        <taxon>Craniata</taxon>
        <taxon>Vertebrata</taxon>
        <taxon>Euteleostomi</taxon>
        <taxon>Mammalia</taxon>
        <taxon>Eutheria</taxon>
        <taxon>Euarchontoglires</taxon>
        <taxon>Glires</taxon>
        <taxon>Rodentia</taxon>
        <taxon>Hystricomorpha</taxon>
        <taxon>Bathyergidae</taxon>
        <taxon>Heterocephalus</taxon>
    </lineage>
</organism>
<evidence type="ECO:0000256" key="7">
    <source>
        <dbReference type="PROSITE-ProRule" id="PRU00104"/>
    </source>
</evidence>
<feature type="active site" description="Glycyl thioester intermediate" evidence="7">
    <location>
        <position position="730"/>
    </location>
</feature>
<dbReference type="InterPro" id="IPR035983">
    <property type="entry name" value="Hect_E3_ubiquitin_ligase"/>
</dbReference>
<evidence type="ECO:0000256" key="8">
    <source>
        <dbReference type="SAM" id="MobiDB-lite"/>
    </source>
</evidence>
<dbReference type="Gene3D" id="3.30.2410.10">
    <property type="entry name" value="Hect, E3 ligase catalytic domain"/>
    <property type="match status" value="1"/>
</dbReference>
<feature type="region of interest" description="Disordered" evidence="8">
    <location>
        <begin position="315"/>
        <end position="345"/>
    </location>
</feature>
<dbReference type="FunFam" id="2.60.40.10:FF:000330">
    <property type="entry name" value="Apoptosis resistant E3 ubiquitin protein ligase 1"/>
    <property type="match status" value="1"/>
</dbReference>
<sequence>MFYVIGGVTVSVVAFFFTIKFLFELAARVVSFLQNEDRERRGDRTIFDYVRGNYLDPRSCKVSWDWKDPYEVGHSMAFRVHLFYKNGQPFPAHRPVGLRVHISHVELAVEIPVTQEVLQELNSNVVKIAFTVRRAGRYEITVKLGGLNVAYSPYYKTFQPGVVVPSKTKIVCHFSTLVLTCGQPHTLQIVPRDEYDNPTNNSASLRDEHSYCLSIHELGPQEEESTGVSFEKSVTSNRQTCQVFLRLTLHSRGCFHACISYQNQPISNGEFDIIVLSENERNIVERNVSTSGVSIYFEAYLYNATNCTSAPWHLPPTHMSSSQRRPSTVVEEEEEDSPSECHTPEKVKKPKKVYCYVSPKQFSVKEFYLKIIPWQLYTFRVCPGTKFSYLGPDPVHKLLTLVVDDGIQPPVELSCKERNILAATFIRSLHKNIGGSETFQDKMSFFQRELRQVHMKRPHSRVTLKVSRHALLESSLKATRNFSISDWSKNFEVVFQDEEALDWGGPRREWFELICKALFDTTNQLFTRFSDNNQALYFETDDPEFYKSKVCFILNNDMSEMELVFAEEKYNKAGQLDKVVELMTGGAQTPVTNANKIFYLNLLAQYRLANQVKEEVEHFLKGLNELVPENLLAIFDENELELLMCGTGDISVSDFKAHAVVVGGSWHFREKVMRWFWTVVSSLTQEELARLLQFTTGSSQLPPGGFAALCPSFQIIAAPTHSTLPTAHTCFNQLCLPTYDSYEEVHRMLQLAISEGCEGFGML</sequence>
<evidence type="ECO:0000256" key="1">
    <source>
        <dbReference type="ARBA" id="ARBA00000885"/>
    </source>
</evidence>
<protein>
    <recommendedName>
        <fullName evidence="3">HECT-type E3 ubiquitin transferase</fullName>
        <ecNumber evidence="3">2.3.2.26</ecNumber>
    </recommendedName>
</protein>
<dbReference type="InterPro" id="IPR017868">
    <property type="entry name" value="Filamin/ABP280_repeat-like"/>
</dbReference>
<dbReference type="EC" id="2.3.2.26" evidence="3"/>
<evidence type="ECO:0000256" key="4">
    <source>
        <dbReference type="ARBA" id="ARBA00022679"/>
    </source>
</evidence>
<dbReference type="Proteomes" id="UP000694906">
    <property type="component" value="Unplaced"/>
</dbReference>
<dbReference type="FunFam" id="3.30.2410.10:FF:000013">
    <property type="entry name" value="Apoptosis-resistant E3 ubiquitin protein ligase 1"/>
    <property type="match status" value="1"/>
</dbReference>
<feature type="domain" description="HECT" evidence="9">
    <location>
        <begin position="538"/>
        <end position="763"/>
    </location>
</feature>
<dbReference type="Pfam" id="PF00632">
    <property type="entry name" value="HECT"/>
    <property type="match status" value="1"/>
</dbReference>
<evidence type="ECO:0000256" key="2">
    <source>
        <dbReference type="ARBA" id="ARBA00004906"/>
    </source>
</evidence>
<name>A0AAX6S009_HETGA</name>
<dbReference type="InterPro" id="IPR058906">
    <property type="entry name" value="AREL1_N"/>
</dbReference>
<dbReference type="AlphaFoldDB" id="A0AAX6S009"/>
<dbReference type="SMART" id="SM00119">
    <property type="entry name" value="HECTc"/>
    <property type="match status" value="1"/>
</dbReference>
<accession>A0AAX6S009</accession>
<dbReference type="PANTHER" id="PTHR11254:SF340">
    <property type="entry name" value="APOPTOSIS-RESISTANT E3 UBIQUITIN PROTEIN LIGASE 1"/>
    <property type="match status" value="1"/>
</dbReference>
<dbReference type="InterPro" id="IPR013783">
    <property type="entry name" value="Ig-like_fold"/>
</dbReference>
<evidence type="ECO:0000256" key="5">
    <source>
        <dbReference type="ARBA" id="ARBA00022786"/>
    </source>
</evidence>
<comment type="caution">
    <text evidence="7">Lacks conserved residue(s) required for the propagation of feature annotation.</text>
</comment>
<comment type="pathway">
    <text evidence="2">Protein modification; protein ubiquitination.</text>
</comment>
<comment type="catalytic activity">
    <reaction evidence="1">
        <text>S-ubiquitinyl-[E2 ubiquitin-conjugating enzyme]-L-cysteine + [acceptor protein]-L-lysine = [E2 ubiquitin-conjugating enzyme]-L-cysteine + N(6)-ubiquitinyl-[acceptor protein]-L-lysine.</text>
        <dbReference type="EC" id="2.3.2.26"/>
    </reaction>
</comment>
<dbReference type="Pfam" id="PF25915">
    <property type="entry name" value="AREL1_N"/>
    <property type="match status" value="1"/>
</dbReference>
<dbReference type="GO" id="GO:0006511">
    <property type="term" value="P:ubiquitin-dependent protein catabolic process"/>
    <property type="evidence" value="ECO:0007669"/>
    <property type="project" value="TreeGrafter"/>
</dbReference>
<proteinExistence type="predicted"/>
<evidence type="ECO:0000256" key="6">
    <source>
        <dbReference type="PROSITE-ProRule" id="PRU00087"/>
    </source>
</evidence>
<dbReference type="InterPro" id="IPR014756">
    <property type="entry name" value="Ig_E-set"/>
</dbReference>
<dbReference type="GeneID" id="101698540"/>
<reference evidence="11" key="1">
    <citation type="submission" date="2025-08" db="UniProtKB">
        <authorList>
            <consortium name="RefSeq"/>
        </authorList>
    </citation>
    <scope>IDENTIFICATION</scope>
</reference>
<evidence type="ECO:0000313" key="11">
    <source>
        <dbReference type="RefSeq" id="XP_021102096.1"/>
    </source>
</evidence>
<feature type="domain" description="HECT" evidence="9">
    <location>
        <begin position="483"/>
        <end position="537"/>
    </location>
</feature>
<dbReference type="SUPFAM" id="SSF81296">
    <property type="entry name" value="E set domains"/>
    <property type="match status" value="1"/>
</dbReference>
<dbReference type="GO" id="GO:0000209">
    <property type="term" value="P:protein polyubiquitination"/>
    <property type="evidence" value="ECO:0007669"/>
    <property type="project" value="TreeGrafter"/>
</dbReference>
<dbReference type="Pfam" id="PF25916">
    <property type="entry name" value="AREL1_PH-like"/>
    <property type="match status" value="1"/>
</dbReference>
<evidence type="ECO:0000313" key="10">
    <source>
        <dbReference type="Proteomes" id="UP000694906"/>
    </source>
</evidence>
<dbReference type="PROSITE" id="PS50194">
    <property type="entry name" value="FILAMIN_REPEAT"/>
    <property type="match status" value="1"/>
</dbReference>
<evidence type="ECO:0000259" key="9">
    <source>
        <dbReference type="PROSITE" id="PS50237"/>
    </source>
</evidence>
<dbReference type="CTD" id="9870"/>
<dbReference type="RefSeq" id="XP_021102096.1">
    <property type="nucleotide sequence ID" value="XM_021246437.1"/>
</dbReference>
<dbReference type="GO" id="GO:0061630">
    <property type="term" value="F:ubiquitin protein ligase activity"/>
    <property type="evidence" value="ECO:0007669"/>
    <property type="project" value="UniProtKB-EC"/>
</dbReference>
<dbReference type="InterPro" id="IPR050409">
    <property type="entry name" value="E3_ubiq-protein_ligase"/>
</dbReference>
<dbReference type="Gene3D" id="2.60.40.10">
    <property type="entry name" value="Immunoglobulins"/>
    <property type="match status" value="1"/>
</dbReference>
<dbReference type="Gene3D" id="3.90.1750.10">
    <property type="entry name" value="Hect, E3 ligase catalytic domains"/>
    <property type="match status" value="2"/>
</dbReference>
<keyword evidence="4" id="KW-0808">Transferase</keyword>
<dbReference type="PROSITE" id="PS50237">
    <property type="entry name" value="HECT"/>
    <property type="match status" value="2"/>
</dbReference>
<dbReference type="PANTHER" id="PTHR11254">
    <property type="entry name" value="HECT DOMAIN UBIQUITIN-PROTEIN LIGASE"/>
    <property type="match status" value="1"/>
</dbReference>
<keyword evidence="10" id="KW-1185">Reference proteome</keyword>
<dbReference type="Pfam" id="PF00630">
    <property type="entry name" value="Filamin"/>
    <property type="match status" value="1"/>
</dbReference>
<evidence type="ECO:0000256" key="3">
    <source>
        <dbReference type="ARBA" id="ARBA00012485"/>
    </source>
</evidence>
<dbReference type="SUPFAM" id="SSF56204">
    <property type="entry name" value="Hect, E3 ligase catalytic domain"/>
    <property type="match status" value="1"/>
</dbReference>
<dbReference type="GO" id="GO:0005829">
    <property type="term" value="C:cytosol"/>
    <property type="evidence" value="ECO:0007669"/>
    <property type="project" value="TreeGrafter"/>
</dbReference>
<dbReference type="GO" id="GO:0043066">
    <property type="term" value="P:negative regulation of apoptotic process"/>
    <property type="evidence" value="ECO:0007669"/>
    <property type="project" value="TreeGrafter"/>
</dbReference>
<dbReference type="InterPro" id="IPR000569">
    <property type="entry name" value="HECT_dom"/>
</dbReference>
<dbReference type="Gene3D" id="3.30.2160.10">
    <property type="entry name" value="Hect, E3 ligase catalytic domain"/>
    <property type="match status" value="1"/>
</dbReference>